<sequence>MNINTELVNMLISSQFPAYAHLPIRPVAKSGHDNRTFHLGNQLSVRLPSAEGYAAQVTKESKWLPYLQQQLSLPITQQMAIGKPEFGYPFAWSICHWLPGKTASEGPIADLNQFASDLADFLIALQKIDCQEGPPAGLHNYYRGGDLATYHHDVARVLANQDLNLQGDRQVLATIWQTALETHWSSPPVWVHGDVAPTNMLVRDGRLSAVIDYGVLGTGDPSCDLVMAWTFFEGQSQQTFKNCFSYSVDVWQRAKGWALWKALITVEEWQHKDHSRYLEAVAVIQQVLADNA</sequence>
<dbReference type="InterPro" id="IPR051678">
    <property type="entry name" value="AGP_Transferase"/>
</dbReference>
<dbReference type="InterPro" id="IPR011009">
    <property type="entry name" value="Kinase-like_dom_sf"/>
</dbReference>
<organism evidence="2 3">
    <name type="scientific">Vagococcus allomyrinae</name>
    <dbReference type="NCBI Taxonomy" id="2794353"/>
    <lineage>
        <taxon>Bacteria</taxon>
        <taxon>Bacillati</taxon>
        <taxon>Bacillota</taxon>
        <taxon>Bacilli</taxon>
        <taxon>Lactobacillales</taxon>
        <taxon>Enterococcaceae</taxon>
        <taxon>Vagococcus</taxon>
    </lineage>
</organism>
<dbReference type="CDD" id="cd05155">
    <property type="entry name" value="APH_ChoK_like_1"/>
    <property type="match status" value="1"/>
</dbReference>
<dbReference type="InterPro" id="IPR002575">
    <property type="entry name" value="Aminoglycoside_PTrfase"/>
</dbReference>
<protein>
    <submittedName>
        <fullName evidence="2">Aminoglycoside phosphotransferase family protein</fullName>
    </submittedName>
</protein>
<dbReference type="PANTHER" id="PTHR21310">
    <property type="entry name" value="AMINOGLYCOSIDE PHOSPHOTRANSFERASE-RELATED-RELATED"/>
    <property type="match status" value="1"/>
</dbReference>
<comment type="caution">
    <text evidence="2">The sequence shown here is derived from an EMBL/GenBank/DDBJ whole genome shotgun (WGS) entry which is preliminary data.</text>
</comment>
<accession>A0A940STQ4</accession>
<dbReference type="Proteomes" id="UP000674938">
    <property type="component" value="Unassembled WGS sequence"/>
</dbReference>
<dbReference type="Gene3D" id="3.30.200.20">
    <property type="entry name" value="Phosphorylase Kinase, domain 1"/>
    <property type="match status" value="1"/>
</dbReference>
<dbReference type="SUPFAM" id="SSF56112">
    <property type="entry name" value="Protein kinase-like (PK-like)"/>
    <property type="match status" value="1"/>
</dbReference>
<reference evidence="2" key="1">
    <citation type="submission" date="2020-12" db="EMBL/GenBank/DDBJ databases">
        <title>Vagococcus allomyrinae sp. nov. and Enterococcus lavae sp. nov., isolated from the larvae of Allomyrina dichotoma.</title>
        <authorList>
            <person name="Lee S.D."/>
        </authorList>
    </citation>
    <scope>NUCLEOTIDE SEQUENCE</scope>
    <source>
        <strain evidence="2">BWB3-3</strain>
    </source>
</reference>
<evidence type="ECO:0000313" key="3">
    <source>
        <dbReference type="Proteomes" id="UP000674938"/>
    </source>
</evidence>
<dbReference type="RefSeq" id="WP_209531205.1">
    <property type="nucleotide sequence ID" value="NZ_JAEEGA010000016.1"/>
</dbReference>
<name>A0A940STQ4_9ENTE</name>
<dbReference type="EMBL" id="JAEEGA010000016">
    <property type="protein sequence ID" value="MBP1043392.1"/>
    <property type="molecule type" value="Genomic_DNA"/>
</dbReference>
<feature type="domain" description="Aminoglycoside phosphotransferase" evidence="1">
    <location>
        <begin position="29"/>
        <end position="237"/>
    </location>
</feature>
<proteinExistence type="predicted"/>
<dbReference type="Pfam" id="PF01636">
    <property type="entry name" value="APH"/>
    <property type="match status" value="1"/>
</dbReference>
<keyword evidence="3" id="KW-1185">Reference proteome</keyword>
<dbReference type="AlphaFoldDB" id="A0A940STQ4"/>
<dbReference type="PANTHER" id="PTHR21310:SF42">
    <property type="entry name" value="BIFUNCTIONAL AAC_APH"/>
    <property type="match status" value="1"/>
</dbReference>
<evidence type="ECO:0000313" key="2">
    <source>
        <dbReference type="EMBL" id="MBP1043392.1"/>
    </source>
</evidence>
<dbReference type="Gene3D" id="3.90.1200.10">
    <property type="match status" value="1"/>
</dbReference>
<gene>
    <name evidence="2" type="ORF">I6N95_20425</name>
</gene>
<evidence type="ECO:0000259" key="1">
    <source>
        <dbReference type="Pfam" id="PF01636"/>
    </source>
</evidence>